<protein>
    <submittedName>
        <fullName evidence="2">Glyoxalase</fullName>
    </submittedName>
</protein>
<feature type="domain" description="VOC" evidence="1">
    <location>
        <begin position="5"/>
        <end position="130"/>
    </location>
</feature>
<dbReference type="PANTHER" id="PTHR36503:SF1">
    <property type="entry name" value="BLR2520 PROTEIN"/>
    <property type="match status" value="1"/>
</dbReference>
<keyword evidence="3" id="KW-1185">Reference proteome</keyword>
<evidence type="ECO:0000313" key="2">
    <source>
        <dbReference type="EMBL" id="MUK87979.1"/>
    </source>
</evidence>
<accession>A0A6N8FJP4</accession>
<dbReference type="Pfam" id="PF00903">
    <property type="entry name" value="Glyoxalase"/>
    <property type="match status" value="1"/>
</dbReference>
<sequence>MVPQRVSLITIGCYDLMLLRKFYTDLGWEETDHGYTNYAVFNTAGVMLSLYSVEKLAQDTGLEIIKPSENLFKGVTFAINVDKPEQVDTTIKQVKKAKGKVLCEPETAFEIGRVASFADPENNIWEVAYNPDSTFDERGAMLTL</sequence>
<dbReference type="PROSITE" id="PS51819">
    <property type="entry name" value="VOC"/>
    <property type="match status" value="1"/>
</dbReference>
<dbReference type="Proteomes" id="UP000469125">
    <property type="component" value="Unassembled WGS sequence"/>
</dbReference>
<dbReference type="EMBL" id="WOCA01000003">
    <property type="protein sequence ID" value="MUK87979.1"/>
    <property type="molecule type" value="Genomic_DNA"/>
</dbReference>
<evidence type="ECO:0000313" key="3">
    <source>
        <dbReference type="Proteomes" id="UP000469125"/>
    </source>
</evidence>
<gene>
    <name evidence="2" type="ORF">GMD78_06150</name>
</gene>
<dbReference type="InterPro" id="IPR004360">
    <property type="entry name" value="Glyas_Fos-R_dOase_dom"/>
</dbReference>
<dbReference type="AlphaFoldDB" id="A0A6N8FJP4"/>
<dbReference type="PANTHER" id="PTHR36503">
    <property type="entry name" value="BLR2520 PROTEIN"/>
    <property type="match status" value="1"/>
</dbReference>
<reference evidence="2 3" key="1">
    <citation type="submission" date="2019-11" db="EMBL/GenBank/DDBJ databases">
        <authorList>
            <person name="Li X."/>
        </authorList>
    </citation>
    <scope>NUCLEOTIDE SEQUENCE [LARGE SCALE GENOMIC DNA]</scope>
    <source>
        <strain evidence="2 3">L9</strain>
    </source>
</reference>
<dbReference type="RefSeq" id="WP_155667965.1">
    <property type="nucleotide sequence ID" value="NZ_WOCA01000003.1"/>
</dbReference>
<dbReference type="Gene3D" id="3.10.180.10">
    <property type="entry name" value="2,3-Dihydroxybiphenyl 1,2-Dioxygenase, domain 1"/>
    <property type="match status" value="1"/>
</dbReference>
<dbReference type="InterPro" id="IPR029068">
    <property type="entry name" value="Glyas_Bleomycin-R_OHBP_Dase"/>
</dbReference>
<evidence type="ECO:0000259" key="1">
    <source>
        <dbReference type="PROSITE" id="PS51819"/>
    </source>
</evidence>
<dbReference type="SUPFAM" id="SSF54593">
    <property type="entry name" value="Glyoxalase/Bleomycin resistance protein/Dihydroxybiphenyl dioxygenase"/>
    <property type="match status" value="1"/>
</dbReference>
<organism evidence="2 3">
    <name type="scientific">Ornithinibacillus caprae</name>
    <dbReference type="NCBI Taxonomy" id="2678566"/>
    <lineage>
        <taxon>Bacteria</taxon>
        <taxon>Bacillati</taxon>
        <taxon>Bacillota</taxon>
        <taxon>Bacilli</taxon>
        <taxon>Bacillales</taxon>
        <taxon>Bacillaceae</taxon>
        <taxon>Ornithinibacillus</taxon>
    </lineage>
</organism>
<comment type="caution">
    <text evidence="2">The sequence shown here is derived from an EMBL/GenBank/DDBJ whole genome shotgun (WGS) entry which is preliminary data.</text>
</comment>
<name>A0A6N8FJP4_9BACI</name>
<proteinExistence type="predicted"/>
<dbReference type="InterPro" id="IPR037523">
    <property type="entry name" value="VOC_core"/>
</dbReference>